<proteinExistence type="predicted"/>
<dbReference type="AlphaFoldDB" id="A0A7Y9RV77"/>
<evidence type="ECO:0008006" key="3">
    <source>
        <dbReference type="Google" id="ProtNLM"/>
    </source>
</evidence>
<name>A0A7Y9RV77_9ACTN</name>
<dbReference type="Pfam" id="PF11066">
    <property type="entry name" value="DUF2867"/>
    <property type="match status" value="1"/>
</dbReference>
<evidence type="ECO:0000313" key="1">
    <source>
        <dbReference type="EMBL" id="NYG54545.1"/>
    </source>
</evidence>
<organism evidence="1 2">
    <name type="scientific">Nocardioides perillae</name>
    <dbReference type="NCBI Taxonomy" id="1119534"/>
    <lineage>
        <taxon>Bacteria</taxon>
        <taxon>Bacillati</taxon>
        <taxon>Actinomycetota</taxon>
        <taxon>Actinomycetes</taxon>
        <taxon>Propionibacteriales</taxon>
        <taxon>Nocardioidaceae</taxon>
        <taxon>Nocardioides</taxon>
    </lineage>
</organism>
<reference evidence="1 2" key="1">
    <citation type="submission" date="2020-07" db="EMBL/GenBank/DDBJ databases">
        <title>Sequencing the genomes of 1000 actinobacteria strains.</title>
        <authorList>
            <person name="Klenk H.-P."/>
        </authorList>
    </citation>
    <scope>NUCLEOTIDE SEQUENCE [LARGE SCALE GENOMIC DNA]</scope>
    <source>
        <strain evidence="1 2">DSM 24552</strain>
    </source>
</reference>
<dbReference type="InterPro" id="IPR021295">
    <property type="entry name" value="DUF2867"/>
</dbReference>
<comment type="caution">
    <text evidence="1">The sequence shown here is derived from an EMBL/GenBank/DDBJ whole genome shotgun (WGS) entry which is preliminary data.</text>
</comment>
<dbReference type="EMBL" id="JACCAC010000001">
    <property type="protein sequence ID" value="NYG54545.1"/>
    <property type="molecule type" value="Genomic_DNA"/>
</dbReference>
<evidence type="ECO:0000313" key="2">
    <source>
        <dbReference type="Proteomes" id="UP000544110"/>
    </source>
</evidence>
<dbReference type="Proteomes" id="UP000544110">
    <property type="component" value="Unassembled WGS sequence"/>
</dbReference>
<dbReference type="RefSeq" id="WP_179517146.1">
    <property type="nucleotide sequence ID" value="NZ_JACCAC010000001.1"/>
</dbReference>
<gene>
    <name evidence="1" type="ORF">BJ989_000849</name>
</gene>
<accession>A0A7Y9RV77</accession>
<keyword evidence="2" id="KW-1185">Reference proteome</keyword>
<protein>
    <recommendedName>
        <fullName evidence="3">DUF2867 domain-containing protein</fullName>
    </recommendedName>
</protein>
<sequence length="166" mass="17190">MSSTSSRRSSTAPVEPAAAWRVVASGEDRDQWYVDAAPFVFRAGVDRLVGGTGADAPPPGRPLLAAGDDAGFWTVTAADAPSTTTGGTAPGRLELVARVRAPGRVTLTVEVTAGPRPGTSTVTTTVHLAPRGLVGAAYLLVDLPARETLTALVHRRLLRDVRAARA</sequence>